<proteinExistence type="predicted"/>
<dbReference type="Pfam" id="PF03167">
    <property type="entry name" value="UDG"/>
    <property type="match status" value="1"/>
</dbReference>
<keyword evidence="2" id="KW-0378">Hydrolase</keyword>
<dbReference type="InterPro" id="IPR036895">
    <property type="entry name" value="Uracil-DNA_glycosylase-like_sf"/>
</dbReference>
<organism evidence="2 3">
    <name type="scientific">Sphingobacterium hotanense</name>
    <dbReference type="NCBI Taxonomy" id="649196"/>
    <lineage>
        <taxon>Bacteria</taxon>
        <taxon>Pseudomonadati</taxon>
        <taxon>Bacteroidota</taxon>
        <taxon>Sphingobacteriia</taxon>
        <taxon>Sphingobacteriales</taxon>
        <taxon>Sphingobacteriaceae</taxon>
        <taxon>Sphingobacterium</taxon>
    </lineage>
</organism>
<reference evidence="2" key="1">
    <citation type="submission" date="2020-06" db="EMBL/GenBank/DDBJ databases">
        <authorList>
            <person name="Dong N."/>
        </authorList>
    </citation>
    <scope>NUCLEOTIDE SEQUENCE</scope>
    <source>
        <strain evidence="2">R1692</strain>
    </source>
</reference>
<dbReference type="Proteomes" id="UP001170954">
    <property type="component" value="Unassembled WGS sequence"/>
</dbReference>
<dbReference type="NCBIfam" id="TIGR04274">
    <property type="entry name" value="hypoxanDNAglyco"/>
    <property type="match status" value="1"/>
</dbReference>
<evidence type="ECO:0000313" key="2">
    <source>
        <dbReference type="EMBL" id="MDM1049586.1"/>
    </source>
</evidence>
<keyword evidence="3" id="KW-1185">Reference proteome</keyword>
<name>A0ABT7NQQ5_9SPHI</name>
<feature type="domain" description="Uracil-DNA glycosylase-like" evidence="1">
    <location>
        <begin position="8"/>
        <end position="159"/>
    </location>
</feature>
<dbReference type="Gene3D" id="3.40.470.10">
    <property type="entry name" value="Uracil-DNA glycosylase-like domain"/>
    <property type="match status" value="1"/>
</dbReference>
<dbReference type="EC" id="3.2.2.15" evidence="2"/>
<protein>
    <submittedName>
        <fullName evidence="2">DNA-deoxyinosine glycosylase</fullName>
        <ecNumber evidence="2">3.2.2.15</ecNumber>
    </submittedName>
</protein>
<reference evidence="2" key="2">
    <citation type="journal article" date="2022" name="Sci. Total Environ.">
        <title>Prevalence, transmission, and molecular epidemiology of tet(X)-positive bacteria among humans, animals, and environmental niches in China: An epidemiological, and genomic-based study.</title>
        <authorList>
            <person name="Dong N."/>
            <person name="Zeng Y."/>
            <person name="Cai C."/>
            <person name="Sun C."/>
            <person name="Lu J."/>
            <person name="Liu C."/>
            <person name="Zhou H."/>
            <person name="Sun Q."/>
            <person name="Shu L."/>
            <person name="Wang H."/>
            <person name="Wang Y."/>
            <person name="Wang S."/>
            <person name="Wu C."/>
            <person name="Chan E.W."/>
            <person name="Chen G."/>
            <person name="Shen Z."/>
            <person name="Chen S."/>
            <person name="Zhang R."/>
        </authorList>
    </citation>
    <scope>NUCLEOTIDE SEQUENCE</scope>
    <source>
        <strain evidence="2">R1692</strain>
    </source>
</reference>
<dbReference type="CDD" id="cd10032">
    <property type="entry name" value="UDG-F6_HDG"/>
    <property type="match status" value="1"/>
</dbReference>
<accession>A0ABT7NQQ5</accession>
<keyword evidence="2" id="KW-0326">Glycosidase</keyword>
<dbReference type="SMART" id="SM00987">
    <property type="entry name" value="UreE_C"/>
    <property type="match status" value="1"/>
</dbReference>
<dbReference type="GO" id="GO:0033958">
    <property type="term" value="F:DNA-deoxyinosine glycosylase activity"/>
    <property type="evidence" value="ECO:0007669"/>
    <property type="project" value="UniProtKB-EC"/>
</dbReference>
<evidence type="ECO:0000259" key="1">
    <source>
        <dbReference type="SMART" id="SM00986"/>
    </source>
</evidence>
<dbReference type="RefSeq" id="WP_149525184.1">
    <property type="nucleotide sequence ID" value="NZ_CP030848.1"/>
</dbReference>
<evidence type="ECO:0000313" key="3">
    <source>
        <dbReference type="Proteomes" id="UP001170954"/>
    </source>
</evidence>
<sequence>MDFKSSFPPIISADAKVLILGSLPGDLSLLQQQYYGHPQNRFWKLMHLLFEEELSGQYEDRKRLLLKNGVALWDVCATAIRPGSMDSDISEVQANAIPELLATYPGIKRVFFNGQKAMALHDKLLKRVEGVEYIGLPSTSPANARFHLALLKEHWAQIL</sequence>
<gene>
    <name evidence="2" type="ORF">HX018_15205</name>
</gene>
<dbReference type="InterPro" id="IPR005122">
    <property type="entry name" value="Uracil-DNA_glycosylase-like"/>
</dbReference>
<dbReference type="EMBL" id="JACAGK010000050">
    <property type="protein sequence ID" value="MDM1049586.1"/>
    <property type="molecule type" value="Genomic_DNA"/>
</dbReference>
<dbReference type="SUPFAM" id="SSF52141">
    <property type="entry name" value="Uracil-DNA glycosylase-like"/>
    <property type="match status" value="1"/>
</dbReference>
<comment type="caution">
    <text evidence="2">The sequence shown here is derived from an EMBL/GenBank/DDBJ whole genome shotgun (WGS) entry which is preliminary data.</text>
</comment>
<dbReference type="InterPro" id="IPR026353">
    <property type="entry name" value="Hypoxan-DNA_Glyclase"/>
</dbReference>
<dbReference type="SMART" id="SM00986">
    <property type="entry name" value="UDG"/>
    <property type="match status" value="1"/>
</dbReference>